<dbReference type="AlphaFoldDB" id="A0A4Q9NXP3"/>
<evidence type="ECO:0000313" key="1">
    <source>
        <dbReference type="EMBL" id="TBU54801.1"/>
    </source>
</evidence>
<gene>
    <name evidence="1" type="ORF">BD310DRAFT_935111</name>
</gene>
<accession>A0A4Q9NXP3</accession>
<keyword evidence="2" id="KW-1185">Reference proteome</keyword>
<name>A0A4Q9NXP3_9APHY</name>
<dbReference type="Proteomes" id="UP000292082">
    <property type="component" value="Unassembled WGS sequence"/>
</dbReference>
<organism evidence="1 2">
    <name type="scientific">Dichomitus squalens</name>
    <dbReference type="NCBI Taxonomy" id="114155"/>
    <lineage>
        <taxon>Eukaryota</taxon>
        <taxon>Fungi</taxon>
        <taxon>Dikarya</taxon>
        <taxon>Basidiomycota</taxon>
        <taxon>Agaricomycotina</taxon>
        <taxon>Agaricomycetes</taxon>
        <taxon>Polyporales</taxon>
        <taxon>Polyporaceae</taxon>
        <taxon>Dichomitus</taxon>
    </lineage>
</organism>
<evidence type="ECO:0000313" key="2">
    <source>
        <dbReference type="Proteomes" id="UP000292082"/>
    </source>
</evidence>
<dbReference type="EMBL" id="ML145181">
    <property type="protein sequence ID" value="TBU54801.1"/>
    <property type="molecule type" value="Genomic_DNA"/>
</dbReference>
<proteinExistence type="predicted"/>
<sequence length="496" mass="55644">MPGTHTDEIVRITEVTQRVDSMSISESPIPADTAQFGKVSESSKHEGDMEANLQFTLSKMSWVLNPNPTLLTRDLLSRTGLDDDGSKKLPVEPSIVDWSTDHCVLTIPVSEGEEPHKNLDLVPPLVSQSLRNLLSKLSPNVESSQDSPTIIMGTRGAAPSGLAAAALNGWHESQKPSAIQLLKDVEVNYLRCTGCDDIIAVSSEDQVSMSHMRFSSDVLDHWHNICGARRDVEETKYIENHTTFMKGLFLDNRWMDPSALQERLSQYPKSGFCDMALSVKVKDVLPKAAAEEPGSLVSRYLSDKCISFYSNLPINTEEFFLPVLLINSQKYGMNLDNTTRNLLRLNCVSAAKFLSTLGIWDFPVHGLVTYGSYGLPCVAWCPKDKEVVCITDRLPGGRHFDFSRSDSYSDFLKFSQDVYEHALKLKTCFESEKVQEELKLRIQSDNDILRWSVNSRDEDYVFWDRGDEMADENVEVVQEATIVIAEPETGMNRARM</sequence>
<reference evidence="1 2" key="1">
    <citation type="submission" date="2019-01" db="EMBL/GenBank/DDBJ databases">
        <title>Draft genome sequences of three monokaryotic isolates of the white-rot basidiomycete fungus Dichomitus squalens.</title>
        <authorList>
            <consortium name="DOE Joint Genome Institute"/>
            <person name="Lopez S.C."/>
            <person name="Andreopoulos B."/>
            <person name="Pangilinan J."/>
            <person name="Lipzen A."/>
            <person name="Riley R."/>
            <person name="Ahrendt S."/>
            <person name="Ng V."/>
            <person name="Barry K."/>
            <person name="Daum C."/>
            <person name="Grigoriev I.V."/>
            <person name="Hilden K.S."/>
            <person name="Makela M.R."/>
            <person name="de Vries R.P."/>
        </authorList>
    </citation>
    <scope>NUCLEOTIDE SEQUENCE [LARGE SCALE GENOMIC DNA]</scope>
    <source>
        <strain evidence="1 2">CBS 464.89</strain>
    </source>
</reference>
<protein>
    <submittedName>
        <fullName evidence="1">Uncharacterized protein</fullName>
    </submittedName>
</protein>